<dbReference type="RefSeq" id="WP_057918126.1">
    <property type="nucleotide sequence ID" value="NZ_CP011129.1"/>
</dbReference>
<dbReference type="Proteomes" id="UP000060787">
    <property type="component" value="Chromosome"/>
</dbReference>
<evidence type="ECO:0000313" key="4">
    <source>
        <dbReference type="Proteomes" id="UP000060787"/>
    </source>
</evidence>
<evidence type="ECO:0000259" key="2">
    <source>
        <dbReference type="Pfam" id="PF13699"/>
    </source>
</evidence>
<dbReference type="Pfam" id="PF13699">
    <property type="entry name" value="eCIS_core"/>
    <property type="match status" value="1"/>
</dbReference>
<evidence type="ECO:0000256" key="1">
    <source>
        <dbReference type="SAM" id="MobiDB-lite"/>
    </source>
</evidence>
<sequence length="850" mass="85418">MSKNAALKAVSALAPAPTSAGVLARRCECGNHTIAGTTCGECARHAPAMPAASTTAANAGPGSGSGSGSGSATSMAAAPSLATVPPGPSLLRQPSALRAPPTARRPAPVSLAATMLPQRIEAATGHEREADHIAEAAVQRLSMPTDPTAGEDTAQAPASAARIAELGPGRPLSESLRSAFENAFSWDFSGVRVHTGDGAQAAAGRLGARAFTYARNLVFGSKVADPEAAEHRHLLAHELTHVVQQDLGAGASPARSGLSQHIAAAPMQAQAAPLVTAVAVSSAELGVGGNDITATATVAGRSALTWTINPGGAAPAGVSVVGGGRRVRIRAVQPPPGTVVGGAALTIRAEVAGTPADNANSIAVRLVQVTSATYAAAPALAAVPALVAGAAPAGTAEPNRDGINGNTATVNAITAPAGRPVRVTLRRALGARVAGNVITPGAQTGDVRVRIADTATGARLDETQAVAAPVVGASGLMAELTVNAVPTRVTALTFAGGAGPYGVQNRITFRSSDAAHAPLTRIVGELITLNRNDFNLAPVNPPIGFNNAFNLLLAVPANAWVDQLVTPVALPNVADGLPAIDVNRFVGPGVRQLPRFWNFRQRFQYSSWRGAGAVVSRTFADGVHERSLRGSPAAGFQFRTDHRFGGVAAPPRNDPYAGNPLIVFSAVTATPTAAGATALAADGRATARLTVASTVAARSARWSVLAGDSAVTAGNPAALPAAATLTAGLRVGNFGLRAADTIFPNRRADGRVRVEAVRLRNMRAAPSPVPVGVLTSVVTLNANPGGRVVNFIVDPAAAAAGVVVAVNAGPPGVAVAATVTRPAGFTGVVTVTAADSVLAARTATTRIRFR</sequence>
<gene>
    <name evidence="3" type="ORF">LA76x_2817</name>
</gene>
<feature type="domain" description="eCIS core" evidence="2">
    <location>
        <begin position="171"/>
        <end position="246"/>
    </location>
</feature>
<name>A0A0S2FBS5_LYSAN</name>
<accession>A0A0S2FBS5</accession>
<feature type="compositionally biased region" description="Low complexity" evidence="1">
    <location>
        <begin position="96"/>
        <end position="108"/>
    </location>
</feature>
<dbReference type="eggNOG" id="COG5412">
    <property type="taxonomic scope" value="Bacteria"/>
</dbReference>
<dbReference type="KEGG" id="lab:LA76x_2817"/>
<dbReference type="PATRIC" id="fig|84531.8.peg.2830"/>
<dbReference type="AlphaFoldDB" id="A0A0S2FBS5"/>
<keyword evidence="4" id="KW-1185">Reference proteome</keyword>
<dbReference type="EMBL" id="CP011129">
    <property type="protein sequence ID" value="ALN80947.1"/>
    <property type="molecule type" value="Genomic_DNA"/>
</dbReference>
<feature type="compositionally biased region" description="Low complexity" evidence="1">
    <location>
        <begin position="70"/>
        <end position="80"/>
    </location>
</feature>
<reference evidence="3 4" key="1">
    <citation type="journal article" date="2015" name="BMC Genomics">
        <title>Comparative genomics and metabolic profiling of the genus Lysobacter.</title>
        <authorList>
            <person name="de Bruijn I."/>
            <person name="Cheng X."/>
            <person name="de Jager V."/>
            <person name="Exposito R.G."/>
            <person name="Watrous J."/>
            <person name="Patel N."/>
            <person name="Postma J."/>
            <person name="Dorrestein P.C."/>
            <person name="Kobayashi D."/>
            <person name="Raaijmakers J.M."/>
        </authorList>
    </citation>
    <scope>NUCLEOTIDE SEQUENCE [LARGE SCALE GENOMIC DNA]</scope>
    <source>
        <strain evidence="3 4">76</strain>
    </source>
</reference>
<evidence type="ECO:0000313" key="3">
    <source>
        <dbReference type="EMBL" id="ALN80947.1"/>
    </source>
</evidence>
<feature type="region of interest" description="Disordered" evidence="1">
    <location>
        <begin position="53"/>
        <end position="110"/>
    </location>
</feature>
<dbReference type="InterPro" id="IPR025295">
    <property type="entry name" value="eCIS_core_dom"/>
</dbReference>
<dbReference type="STRING" id="84531.LA76x_2817"/>
<organism evidence="3 4">
    <name type="scientific">Lysobacter antibioticus</name>
    <dbReference type="NCBI Taxonomy" id="84531"/>
    <lineage>
        <taxon>Bacteria</taxon>
        <taxon>Pseudomonadati</taxon>
        <taxon>Pseudomonadota</taxon>
        <taxon>Gammaproteobacteria</taxon>
        <taxon>Lysobacterales</taxon>
        <taxon>Lysobacteraceae</taxon>
        <taxon>Lysobacter</taxon>
    </lineage>
</organism>
<proteinExistence type="predicted"/>
<protein>
    <recommendedName>
        <fullName evidence="2">eCIS core domain-containing protein</fullName>
    </recommendedName>
</protein>